<sequence length="128" mass="14002">MLRGYYKGLALFLVLVAGPAFADEVAPSTKSLETCIDSRRINGWTSENDRVLIVTLGAKQRYRIQLSPSARVFSVSSQTTLAFVPRSDGSLCRGWGHVSVEGQRIPILSITRLADPLPTGEKLAEPEK</sequence>
<dbReference type="Proteomes" id="UP000216998">
    <property type="component" value="Unassembled WGS sequence"/>
</dbReference>
<proteinExistence type="predicted"/>
<name>A0A255YV68_9PROT</name>
<evidence type="ECO:0000256" key="1">
    <source>
        <dbReference type="SAM" id="SignalP"/>
    </source>
</evidence>
<protein>
    <submittedName>
        <fullName evidence="2">Uncharacterized protein</fullName>
    </submittedName>
</protein>
<dbReference type="AlphaFoldDB" id="A0A255YV68"/>
<dbReference type="RefSeq" id="WP_094457590.1">
    <property type="nucleotide sequence ID" value="NZ_NOXU01000031.1"/>
</dbReference>
<organism evidence="2 3">
    <name type="scientific">Niveispirillum lacus</name>
    <dbReference type="NCBI Taxonomy" id="1981099"/>
    <lineage>
        <taxon>Bacteria</taxon>
        <taxon>Pseudomonadati</taxon>
        <taxon>Pseudomonadota</taxon>
        <taxon>Alphaproteobacteria</taxon>
        <taxon>Rhodospirillales</taxon>
        <taxon>Azospirillaceae</taxon>
        <taxon>Niveispirillum</taxon>
    </lineage>
</organism>
<evidence type="ECO:0000313" key="3">
    <source>
        <dbReference type="Proteomes" id="UP000216998"/>
    </source>
</evidence>
<accession>A0A255YV68</accession>
<reference evidence="2 3" key="1">
    <citation type="submission" date="2017-07" db="EMBL/GenBank/DDBJ databases">
        <title>Niveispirillum cyanobacteriorum sp. nov., isolated from cyanobacterial aggregates in a eutrophic lake.</title>
        <authorList>
            <person name="Cai H."/>
        </authorList>
    </citation>
    <scope>NUCLEOTIDE SEQUENCE [LARGE SCALE GENOMIC DNA]</scope>
    <source>
        <strain evidence="3">TH1-14</strain>
    </source>
</reference>
<gene>
    <name evidence="2" type="ORF">CHU95_17385</name>
</gene>
<dbReference type="OrthoDB" id="7361546at2"/>
<dbReference type="EMBL" id="NOXU01000031">
    <property type="protein sequence ID" value="OYQ32555.1"/>
    <property type="molecule type" value="Genomic_DNA"/>
</dbReference>
<feature type="chain" id="PRO_5013350242" evidence="1">
    <location>
        <begin position="23"/>
        <end position="128"/>
    </location>
</feature>
<feature type="signal peptide" evidence="1">
    <location>
        <begin position="1"/>
        <end position="22"/>
    </location>
</feature>
<keyword evidence="1" id="KW-0732">Signal</keyword>
<evidence type="ECO:0000313" key="2">
    <source>
        <dbReference type="EMBL" id="OYQ32555.1"/>
    </source>
</evidence>
<comment type="caution">
    <text evidence="2">The sequence shown here is derived from an EMBL/GenBank/DDBJ whole genome shotgun (WGS) entry which is preliminary data.</text>
</comment>
<keyword evidence="3" id="KW-1185">Reference proteome</keyword>